<evidence type="ECO:0000256" key="2">
    <source>
        <dbReference type="SAM" id="Phobius"/>
    </source>
</evidence>
<accession>A0A913Z215</accession>
<feature type="region of interest" description="Disordered" evidence="1">
    <location>
        <begin position="31"/>
        <end position="243"/>
    </location>
</feature>
<sequence>MIPTLSAAMVVVCLAGLISLVGYILLERRQTGTATRQGHIATSSNAKSTSRSPSQIPSTQASAATGQGDVATSSPSTKPTNPSPSLIPSTQASDSSQGTGATESNHGVDDSNKPTVDGLGQVKSADSPQGTGAIETNLGVDDSNEATVDASEQVKSAAAARQGDVATSSKNAKPTSQSPSKIPSTKASASTRKEDIATSSPKSKPTSPSPSQIPSTQASGVHALMDTPKPQHSQAPDQQPRLDDKTLQEVATRLGCDWTKLALVLGFESVQVQTIERNYQSNITRQGLEMLVTWKQAQSTSVEQQWYRLCTALEKIGRADVARFQNGTDHF</sequence>
<dbReference type="RefSeq" id="XP_038045863.1">
    <property type="nucleotide sequence ID" value="XM_038189935.1"/>
</dbReference>
<dbReference type="SUPFAM" id="SSF47986">
    <property type="entry name" value="DEATH domain"/>
    <property type="match status" value="1"/>
</dbReference>
<dbReference type="PROSITE" id="PS50017">
    <property type="entry name" value="DEATH_DOMAIN"/>
    <property type="match status" value="1"/>
</dbReference>
<evidence type="ECO:0000313" key="5">
    <source>
        <dbReference type="Proteomes" id="UP000887568"/>
    </source>
</evidence>
<dbReference type="GO" id="GO:0007165">
    <property type="term" value="P:signal transduction"/>
    <property type="evidence" value="ECO:0007669"/>
    <property type="project" value="InterPro"/>
</dbReference>
<feature type="domain" description="Death" evidence="3">
    <location>
        <begin position="243"/>
        <end position="323"/>
    </location>
</feature>
<keyword evidence="2" id="KW-0812">Transmembrane</keyword>
<keyword evidence="2" id="KW-0472">Membrane</keyword>
<dbReference type="GeneID" id="119720293"/>
<dbReference type="InterPro" id="IPR011029">
    <property type="entry name" value="DEATH-like_dom_sf"/>
</dbReference>
<organism evidence="4 5">
    <name type="scientific">Patiria miniata</name>
    <name type="common">Bat star</name>
    <name type="synonym">Asterina miniata</name>
    <dbReference type="NCBI Taxonomy" id="46514"/>
    <lineage>
        <taxon>Eukaryota</taxon>
        <taxon>Metazoa</taxon>
        <taxon>Echinodermata</taxon>
        <taxon>Eleutherozoa</taxon>
        <taxon>Asterozoa</taxon>
        <taxon>Asteroidea</taxon>
        <taxon>Valvatacea</taxon>
        <taxon>Valvatida</taxon>
        <taxon>Asterinidae</taxon>
        <taxon>Patiria</taxon>
    </lineage>
</organism>
<dbReference type="OrthoDB" id="9988315at2759"/>
<dbReference type="AlphaFoldDB" id="A0A913Z215"/>
<dbReference type="OMA" id="YQSNITR"/>
<evidence type="ECO:0000256" key="1">
    <source>
        <dbReference type="SAM" id="MobiDB-lite"/>
    </source>
</evidence>
<proteinExistence type="predicted"/>
<feature type="compositionally biased region" description="Polar residues" evidence="1">
    <location>
        <begin position="165"/>
        <end position="190"/>
    </location>
</feature>
<feature type="compositionally biased region" description="Low complexity" evidence="1">
    <location>
        <begin position="197"/>
        <end position="219"/>
    </location>
</feature>
<reference evidence="4" key="1">
    <citation type="submission" date="2022-11" db="UniProtKB">
        <authorList>
            <consortium name="EnsemblMetazoa"/>
        </authorList>
    </citation>
    <scope>IDENTIFICATION</scope>
</reference>
<feature type="compositionally biased region" description="Low complexity" evidence="1">
    <location>
        <begin position="72"/>
        <end position="84"/>
    </location>
</feature>
<keyword evidence="2" id="KW-1133">Transmembrane helix</keyword>
<feature type="compositionally biased region" description="Polar residues" evidence="1">
    <location>
        <begin position="86"/>
        <end position="105"/>
    </location>
</feature>
<dbReference type="Proteomes" id="UP000887568">
    <property type="component" value="Unplaced"/>
</dbReference>
<protein>
    <recommendedName>
        <fullName evidence="3">Death domain-containing protein</fullName>
    </recommendedName>
</protein>
<dbReference type="Gene3D" id="1.10.533.10">
    <property type="entry name" value="Death Domain, Fas"/>
    <property type="match status" value="1"/>
</dbReference>
<dbReference type="EnsemblMetazoa" id="XM_038189935.1">
    <property type="protein sequence ID" value="XP_038045863.1"/>
    <property type="gene ID" value="LOC119720293"/>
</dbReference>
<feature type="transmembrane region" description="Helical" evidence="2">
    <location>
        <begin position="6"/>
        <end position="26"/>
    </location>
</feature>
<name>A0A913Z215_PATMI</name>
<keyword evidence="5" id="KW-1185">Reference proteome</keyword>
<dbReference type="Pfam" id="PF00531">
    <property type="entry name" value="Death"/>
    <property type="match status" value="1"/>
</dbReference>
<dbReference type="InterPro" id="IPR000488">
    <property type="entry name" value="Death_dom"/>
</dbReference>
<dbReference type="SMART" id="SM00005">
    <property type="entry name" value="DEATH"/>
    <property type="match status" value="1"/>
</dbReference>
<feature type="compositionally biased region" description="Polar residues" evidence="1">
    <location>
        <begin position="31"/>
        <end position="65"/>
    </location>
</feature>
<evidence type="ECO:0000259" key="3">
    <source>
        <dbReference type="PROSITE" id="PS50017"/>
    </source>
</evidence>
<evidence type="ECO:0000313" key="4">
    <source>
        <dbReference type="EnsemblMetazoa" id="XP_038045863.1"/>
    </source>
</evidence>